<dbReference type="SUPFAM" id="SSF50978">
    <property type="entry name" value="WD40 repeat-like"/>
    <property type="match status" value="1"/>
</dbReference>
<dbReference type="OrthoDB" id="1259151at2759"/>
<reference evidence="2 3" key="1">
    <citation type="submission" date="2014-05" db="EMBL/GenBank/DDBJ databases">
        <title>Draft genome sequence of a rare smut relative, Tilletiaria anomala UBC 951.</title>
        <authorList>
            <consortium name="DOE Joint Genome Institute"/>
            <person name="Toome M."/>
            <person name="Kuo A."/>
            <person name="Henrissat B."/>
            <person name="Lipzen A."/>
            <person name="Tritt A."/>
            <person name="Yoshinaga Y."/>
            <person name="Zane M."/>
            <person name="Barry K."/>
            <person name="Grigoriev I.V."/>
            <person name="Spatafora J.W."/>
            <person name="Aimea M.C."/>
        </authorList>
    </citation>
    <scope>NUCLEOTIDE SEQUENCE [LARGE SCALE GENOMIC DNA]</scope>
    <source>
        <strain evidence="2 3">UBC 951</strain>
    </source>
</reference>
<dbReference type="EMBL" id="JMSN01000074">
    <property type="protein sequence ID" value="KDN41960.1"/>
    <property type="molecule type" value="Genomic_DNA"/>
</dbReference>
<proteinExistence type="predicted"/>
<accession>A0A066VTS6</accession>
<dbReference type="Proteomes" id="UP000027361">
    <property type="component" value="Unassembled WGS sequence"/>
</dbReference>
<dbReference type="HOGENOM" id="CLU_029648_0_0_1"/>
<dbReference type="InterPro" id="IPR015943">
    <property type="entry name" value="WD40/YVTN_repeat-like_dom_sf"/>
</dbReference>
<evidence type="ECO:0000313" key="3">
    <source>
        <dbReference type="Proteomes" id="UP000027361"/>
    </source>
</evidence>
<feature type="region of interest" description="Disordered" evidence="1">
    <location>
        <begin position="264"/>
        <end position="285"/>
    </location>
</feature>
<name>A0A066VTS6_TILAU</name>
<dbReference type="Gene3D" id="2.130.10.10">
    <property type="entry name" value="YVTN repeat-like/Quinoprotein amine dehydrogenase"/>
    <property type="match status" value="1"/>
</dbReference>
<organism evidence="2 3">
    <name type="scientific">Tilletiaria anomala (strain ATCC 24038 / CBS 436.72 / UBC 951)</name>
    <dbReference type="NCBI Taxonomy" id="1037660"/>
    <lineage>
        <taxon>Eukaryota</taxon>
        <taxon>Fungi</taxon>
        <taxon>Dikarya</taxon>
        <taxon>Basidiomycota</taxon>
        <taxon>Ustilaginomycotina</taxon>
        <taxon>Exobasidiomycetes</taxon>
        <taxon>Georgefischeriales</taxon>
        <taxon>Tilletiariaceae</taxon>
        <taxon>Tilletiaria</taxon>
    </lineage>
</organism>
<protein>
    <recommendedName>
        <fullName evidence="4">F-box domain-containing protein</fullName>
    </recommendedName>
</protein>
<dbReference type="RefSeq" id="XP_013241895.1">
    <property type="nucleotide sequence ID" value="XM_013386441.1"/>
</dbReference>
<evidence type="ECO:0008006" key="4">
    <source>
        <dbReference type="Google" id="ProtNLM"/>
    </source>
</evidence>
<evidence type="ECO:0000313" key="2">
    <source>
        <dbReference type="EMBL" id="KDN41960.1"/>
    </source>
</evidence>
<dbReference type="InterPro" id="IPR036322">
    <property type="entry name" value="WD40_repeat_dom_sf"/>
</dbReference>
<sequence length="685" mass="76158">MCEDGREAKRLCARETKRIALHLLPAEILLQIANQFSDEDPPISLIALSSTCKSLHLFVEVQGWKAWLFGKPGSISACQPDGEALCQWRYKVQRYHLNNVSWQKQRLVAHRASINQTATFGGANRSNGCHAGYWRQARDEAVEPFLRLGQDWLLLFLRSEVRVWHTNYLKNCLRERNHADGRWAAPELSKTGIDMDDAQIVDLPDKSAPLTRWQAMRRRPGEWASKSAVNPTKNISACCAIDSAGTNFIVGRVDGSLEHYQLPTSLSTRPKSSRLSSASQTPSAPWQQYAPKRLTFEATQLSTLDGPRRCFGMGQSSTGQSVQALSHSRDLVCSVTRDGTICLFKADRDEEDQLILEWRLLWHFKMGRQCWSCHLDEGAPHGQAPRWLAIGSKGAEALFLFPLHPTSHRPCEPIILNTLHTFSGRPEPSKSRIPFTGGQGQCRVTSTFALAQPSKECQAPLHSDMLVAGFYDAVVRVYDLRQVTASVTGRHLRLKRQDSLAVPAVCDEPLFSSDNLFGGEDAVYPLHSFKTLCPMMHFRDRFDSSAIYSLAIGGGNGTHILAGTATSGNVKVFDTRHAHDCFVPNTSGDLPDRVQLFNTLPPSSKTGWSAFAGYPSKSPTFSLALDLDFIIGATDRKLFDLVFTTTPLKREAKAEDQGRPVAPKGDHVGLAYYCLDKMTLQHAEP</sequence>
<dbReference type="InParanoid" id="A0A066VTS6"/>
<keyword evidence="3" id="KW-1185">Reference proteome</keyword>
<gene>
    <name evidence="2" type="ORF">K437DRAFT_258041</name>
</gene>
<evidence type="ECO:0000256" key="1">
    <source>
        <dbReference type="SAM" id="MobiDB-lite"/>
    </source>
</evidence>
<dbReference type="GeneID" id="25264861"/>
<comment type="caution">
    <text evidence="2">The sequence shown here is derived from an EMBL/GenBank/DDBJ whole genome shotgun (WGS) entry which is preliminary data.</text>
</comment>
<dbReference type="AlphaFoldDB" id="A0A066VTS6"/>